<keyword evidence="2" id="KW-0732">Signal</keyword>
<dbReference type="Proteomes" id="UP000190341">
    <property type="component" value="Unassembled WGS sequence"/>
</dbReference>
<dbReference type="AlphaFoldDB" id="A0A1T5J741"/>
<organism evidence="3 4">
    <name type="scientific">Pseudoxanthomonas indica</name>
    <dbReference type="NCBI Taxonomy" id="428993"/>
    <lineage>
        <taxon>Bacteria</taxon>
        <taxon>Pseudomonadati</taxon>
        <taxon>Pseudomonadota</taxon>
        <taxon>Gammaproteobacteria</taxon>
        <taxon>Lysobacterales</taxon>
        <taxon>Lysobacteraceae</taxon>
        <taxon>Pseudoxanthomonas</taxon>
    </lineage>
</organism>
<dbReference type="RefSeq" id="WP_176140762.1">
    <property type="nucleotide sequence ID" value="NZ_BMCL01000003.1"/>
</dbReference>
<reference evidence="3 4" key="1">
    <citation type="submission" date="2017-02" db="EMBL/GenBank/DDBJ databases">
        <authorList>
            <person name="Peterson S.W."/>
        </authorList>
    </citation>
    <scope>NUCLEOTIDE SEQUENCE [LARGE SCALE GENOMIC DNA]</scope>
    <source>
        <strain evidence="3 4">P15</strain>
    </source>
</reference>
<keyword evidence="3" id="KW-0121">Carboxypeptidase</keyword>
<dbReference type="GO" id="GO:0004180">
    <property type="term" value="F:carboxypeptidase activity"/>
    <property type="evidence" value="ECO:0007669"/>
    <property type="project" value="UniProtKB-KW"/>
</dbReference>
<dbReference type="Pfam" id="PF13620">
    <property type="entry name" value="CarboxypepD_reg"/>
    <property type="match status" value="1"/>
</dbReference>
<keyword evidence="4" id="KW-1185">Reference proteome</keyword>
<proteinExistence type="predicted"/>
<keyword evidence="3" id="KW-0645">Protease</keyword>
<feature type="chain" id="PRO_5012233836" evidence="2">
    <location>
        <begin position="28"/>
        <end position="119"/>
    </location>
</feature>
<accession>A0A1T5J741</accession>
<evidence type="ECO:0000313" key="3">
    <source>
        <dbReference type="EMBL" id="SKC47184.1"/>
    </source>
</evidence>
<sequence length="119" mass="12455">MSSKSNTRWLVLALSLLMALVSFSAWAQRTDGNIGGLTVAGDQVTAVNTGTGFKREAVADQDGKYRLSSLPLGEYIVSVVRNGAPVANFKLNVRPGTTARVPNLTADSKPLAGQPAPAN</sequence>
<evidence type="ECO:0000256" key="1">
    <source>
        <dbReference type="SAM" id="MobiDB-lite"/>
    </source>
</evidence>
<feature type="region of interest" description="Disordered" evidence="1">
    <location>
        <begin position="98"/>
        <end position="119"/>
    </location>
</feature>
<feature type="signal peptide" evidence="2">
    <location>
        <begin position="1"/>
        <end position="27"/>
    </location>
</feature>
<dbReference type="Gene3D" id="2.60.40.1120">
    <property type="entry name" value="Carboxypeptidase-like, regulatory domain"/>
    <property type="match status" value="1"/>
</dbReference>
<gene>
    <name evidence="3" type="ORF">SAMN06296058_0571</name>
</gene>
<evidence type="ECO:0000256" key="2">
    <source>
        <dbReference type="SAM" id="SignalP"/>
    </source>
</evidence>
<dbReference type="EMBL" id="FUZV01000001">
    <property type="protein sequence ID" value="SKC47184.1"/>
    <property type="molecule type" value="Genomic_DNA"/>
</dbReference>
<dbReference type="SUPFAM" id="SSF49478">
    <property type="entry name" value="Cna protein B-type domain"/>
    <property type="match status" value="1"/>
</dbReference>
<evidence type="ECO:0000313" key="4">
    <source>
        <dbReference type="Proteomes" id="UP000190341"/>
    </source>
</evidence>
<keyword evidence="3" id="KW-0378">Hydrolase</keyword>
<protein>
    <submittedName>
        <fullName evidence="3">Carboxypeptidase regulatory-like domain-containing protein</fullName>
    </submittedName>
</protein>
<name>A0A1T5J741_9GAMM</name>